<reference evidence="2 5" key="2">
    <citation type="submission" date="2019-08" db="EMBL/GenBank/DDBJ databases">
        <title>The genome sequence of a newly discovered highly antifungal drug resistant Aspergillus species, Aspergillus tanneri NIH 1004.</title>
        <authorList>
            <person name="Mounaud S."/>
            <person name="Singh I."/>
            <person name="Joardar V."/>
            <person name="Pakala S."/>
            <person name="Pakala S."/>
            <person name="Venepally P."/>
            <person name="Chung J.K."/>
            <person name="Losada L."/>
            <person name="Nierman W.C."/>
        </authorList>
    </citation>
    <scope>NUCLEOTIDE SEQUENCE [LARGE SCALE GENOMIC DNA]</scope>
    <source>
        <strain evidence="2 5">NIH1004</strain>
    </source>
</reference>
<feature type="region of interest" description="Disordered" evidence="1">
    <location>
        <begin position="328"/>
        <end position="349"/>
    </location>
</feature>
<name>A0A4S3IZQ5_9EURO</name>
<dbReference type="VEuPathDB" id="FungiDB:EYZ11_012629"/>
<gene>
    <name evidence="2" type="ORF">ATNIH1004_008838</name>
    <name evidence="3" type="ORF">EYZ11_012629</name>
</gene>
<evidence type="ECO:0000313" key="4">
    <source>
        <dbReference type="Proteomes" id="UP000308092"/>
    </source>
</evidence>
<dbReference type="EMBL" id="QUQM01000006">
    <property type="protein sequence ID" value="KAA8644632.1"/>
    <property type="molecule type" value="Genomic_DNA"/>
</dbReference>
<protein>
    <submittedName>
        <fullName evidence="3">Uncharacterized protein</fullName>
    </submittedName>
</protein>
<dbReference type="Proteomes" id="UP000324241">
    <property type="component" value="Unassembled WGS sequence"/>
</dbReference>
<sequence length="388" mass="43191">MAQSWESYQSFLQRRDVRNSDKEAAKDAFMLVERLKSGRQGLFRQQIDALMLPEKRYLLDQTGLPFLSTIAEDSMIFLNATTDQDQVRAFLRKNLLHLIPEEILGLMAQDLSERLRRVRTKGDDKLPDDTITYPTRIRGWLDLYRLDLNFLSFTPEATALHDVTKSTFTLSAVLSSVDRQSVLPTLDAVVQKTFVTLADDPEVRDTFVDNIVGALTGEGDEAVQYNQYYMSSAVGSSTSAHLPGQLHHKPLLANFTSPPAAAPGGGSAHTEKSYFLRVPIGSSAKAIMPIQTMFSGYIAKNHPDVRFNVSCVEDDEIGSRLRMTVRLLDPPASNDGTSQTGPRGIGNGQTYRVLTPAEAHNFWDDVLEVGKTIVEKAVIPIVVHWFGF</sequence>
<evidence type="ECO:0000313" key="2">
    <source>
        <dbReference type="EMBL" id="KAA8644632.1"/>
    </source>
</evidence>
<evidence type="ECO:0000256" key="1">
    <source>
        <dbReference type="SAM" id="MobiDB-lite"/>
    </source>
</evidence>
<dbReference type="GeneID" id="54331540"/>
<dbReference type="AlphaFoldDB" id="A0A4S3IZQ5"/>
<dbReference type="RefSeq" id="XP_033423993.1">
    <property type="nucleotide sequence ID" value="XM_033573441.1"/>
</dbReference>
<dbReference type="EMBL" id="SOSA01000993">
    <property type="protein sequence ID" value="THC87923.1"/>
    <property type="molecule type" value="Genomic_DNA"/>
</dbReference>
<reference evidence="3 4" key="1">
    <citation type="submission" date="2019-03" db="EMBL/GenBank/DDBJ databases">
        <title>The genome sequence of a newly discovered highly antifungal drug resistant Aspergillus species, Aspergillus tanneri NIH 1004.</title>
        <authorList>
            <person name="Mounaud S."/>
            <person name="Singh I."/>
            <person name="Joardar V."/>
            <person name="Pakala S."/>
            <person name="Pakala S."/>
            <person name="Venepally P."/>
            <person name="Hoover J."/>
            <person name="Nierman W."/>
            <person name="Chung J."/>
            <person name="Losada L."/>
        </authorList>
    </citation>
    <scope>NUCLEOTIDE SEQUENCE [LARGE SCALE GENOMIC DNA]</scope>
    <source>
        <strain evidence="3 4">NIH1004</strain>
    </source>
</reference>
<dbReference type="Proteomes" id="UP000308092">
    <property type="component" value="Unassembled WGS sequence"/>
</dbReference>
<comment type="caution">
    <text evidence="3">The sequence shown here is derived from an EMBL/GenBank/DDBJ whole genome shotgun (WGS) entry which is preliminary data.</text>
</comment>
<accession>A0A4S3IZQ5</accession>
<proteinExistence type="predicted"/>
<evidence type="ECO:0000313" key="5">
    <source>
        <dbReference type="Proteomes" id="UP000324241"/>
    </source>
</evidence>
<keyword evidence="4" id="KW-1185">Reference proteome</keyword>
<organism evidence="3 4">
    <name type="scientific">Aspergillus tanneri</name>
    <dbReference type="NCBI Taxonomy" id="1220188"/>
    <lineage>
        <taxon>Eukaryota</taxon>
        <taxon>Fungi</taxon>
        <taxon>Dikarya</taxon>
        <taxon>Ascomycota</taxon>
        <taxon>Pezizomycotina</taxon>
        <taxon>Eurotiomycetes</taxon>
        <taxon>Eurotiomycetidae</taxon>
        <taxon>Eurotiales</taxon>
        <taxon>Aspergillaceae</taxon>
        <taxon>Aspergillus</taxon>
        <taxon>Aspergillus subgen. Circumdati</taxon>
    </lineage>
</organism>
<evidence type="ECO:0000313" key="3">
    <source>
        <dbReference type="EMBL" id="THC87923.1"/>
    </source>
</evidence>